<protein>
    <submittedName>
        <fullName evidence="2">Uncharacterized protein</fullName>
    </submittedName>
</protein>
<organism evidence="2">
    <name type="scientific">uncultured Caudovirales phage</name>
    <dbReference type="NCBI Taxonomy" id="2100421"/>
    <lineage>
        <taxon>Viruses</taxon>
        <taxon>Duplodnaviria</taxon>
        <taxon>Heunggongvirae</taxon>
        <taxon>Uroviricota</taxon>
        <taxon>Caudoviricetes</taxon>
        <taxon>Peduoviridae</taxon>
        <taxon>Maltschvirus</taxon>
        <taxon>Maltschvirus maltsch</taxon>
    </lineage>
</organism>
<gene>
    <name evidence="2" type="ORF">UFOVP549_46</name>
</gene>
<feature type="region of interest" description="Disordered" evidence="1">
    <location>
        <begin position="11"/>
        <end position="59"/>
    </location>
</feature>
<evidence type="ECO:0000256" key="1">
    <source>
        <dbReference type="SAM" id="MobiDB-lite"/>
    </source>
</evidence>
<feature type="compositionally biased region" description="Basic and acidic residues" evidence="1">
    <location>
        <begin position="44"/>
        <end position="59"/>
    </location>
</feature>
<name>A0A6J5N2G3_9CAUD</name>
<sequence length="59" mass="6343">MIVEAGIKKYGDAGGLPISGTGRARKQKKKVEGKAKKASVASPTKHDEPRKKPRNKSDI</sequence>
<evidence type="ECO:0000313" key="2">
    <source>
        <dbReference type="EMBL" id="CAB4150089.1"/>
    </source>
</evidence>
<dbReference type="EMBL" id="LR796534">
    <property type="protein sequence ID" value="CAB4150089.1"/>
    <property type="molecule type" value="Genomic_DNA"/>
</dbReference>
<reference evidence="2" key="1">
    <citation type="submission" date="2020-04" db="EMBL/GenBank/DDBJ databases">
        <authorList>
            <person name="Chiriac C."/>
            <person name="Salcher M."/>
            <person name="Ghai R."/>
            <person name="Kavagutti S V."/>
        </authorList>
    </citation>
    <scope>NUCLEOTIDE SEQUENCE</scope>
</reference>
<proteinExistence type="predicted"/>
<accession>A0A6J5N2G3</accession>